<feature type="transmembrane region" description="Helical" evidence="7">
    <location>
        <begin position="210"/>
        <end position="235"/>
    </location>
</feature>
<evidence type="ECO:0000256" key="6">
    <source>
        <dbReference type="ARBA" id="ARBA00023136"/>
    </source>
</evidence>
<keyword evidence="4" id="KW-0677">Repeat</keyword>
<gene>
    <name evidence="9" type="ORF">CVLEPA_LOCUS10237</name>
</gene>
<feature type="transmembrane region" description="Helical" evidence="7">
    <location>
        <begin position="485"/>
        <end position="505"/>
    </location>
</feature>
<dbReference type="PANTHER" id="PTHR24372:SF77">
    <property type="entry name" value="G-PROTEIN COUPLED RECEPTORS FAMILY 1 PROFILE DOMAIN-CONTAINING PROTEIN"/>
    <property type="match status" value="1"/>
</dbReference>
<dbReference type="InterPro" id="IPR000276">
    <property type="entry name" value="GPCR_Rhodpsn"/>
</dbReference>
<dbReference type="Gene3D" id="1.20.1070.10">
    <property type="entry name" value="Rhodopsin 7-helix transmembrane proteins"/>
    <property type="match status" value="2"/>
</dbReference>
<dbReference type="PRINTS" id="PR00237">
    <property type="entry name" value="GPCRRHODOPSN"/>
</dbReference>
<accession>A0ABP0FNI6</accession>
<evidence type="ECO:0000256" key="4">
    <source>
        <dbReference type="ARBA" id="ARBA00022737"/>
    </source>
</evidence>
<keyword evidence="2" id="KW-0433">Leucine-rich repeat</keyword>
<evidence type="ECO:0000313" key="10">
    <source>
        <dbReference type="Proteomes" id="UP001642483"/>
    </source>
</evidence>
<organism evidence="9 10">
    <name type="scientific">Clavelina lepadiformis</name>
    <name type="common">Light-bulb sea squirt</name>
    <name type="synonym">Ascidia lepadiformis</name>
    <dbReference type="NCBI Taxonomy" id="159417"/>
    <lineage>
        <taxon>Eukaryota</taxon>
        <taxon>Metazoa</taxon>
        <taxon>Chordata</taxon>
        <taxon>Tunicata</taxon>
        <taxon>Ascidiacea</taxon>
        <taxon>Aplousobranchia</taxon>
        <taxon>Clavelinidae</taxon>
        <taxon>Clavelina</taxon>
    </lineage>
</organism>
<evidence type="ECO:0000256" key="7">
    <source>
        <dbReference type="SAM" id="Phobius"/>
    </source>
</evidence>
<dbReference type="Pfam" id="PF00001">
    <property type="entry name" value="7tm_1"/>
    <property type="match status" value="2"/>
</dbReference>
<feature type="transmembrane region" description="Helical" evidence="7">
    <location>
        <begin position="118"/>
        <end position="142"/>
    </location>
</feature>
<proteinExistence type="predicted"/>
<feature type="transmembrane region" description="Helical" evidence="7">
    <location>
        <begin position="373"/>
        <end position="398"/>
    </location>
</feature>
<evidence type="ECO:0000259" key="8">
    <source>
        <dbReference type="PROSITE" id="PS50262"/>
    </source>
</evidence>
<dbReference type="PANTHER" id="PTHR24372">
    <property type="entry name" value="GLYCOPROTEIN HORMONE RECEPTOR"/>
    <property type="match status" value="1"/>
</dbReference>
<dbReference type="PROSITE" id="PS50262">
    <property type="entry name" value="G_PROTEIN_RECEP_F1_2"/>
    <property type="match status" value="1"/>
</dbReference>
<comment type="subcellular location">
    <subcellularLocation>
        <location evidence="1">Membrane</location>
    </subcellularLocation>
</comment>
<keyword evidence="3 7" id="KW-0812">Transmembrane</keyword>
<evidence type="ECO:0000256" key="1">
    <source>
        <dbReference type="ARBA" id="ARBA00004370"/>
    </source>
</evidence>
<dbReference type="InterPro" id="IPR017452">
    <property type="entry name" value="GPCR_Rhodpsn_7TM"/>
</dbReference>
<feature type="transmembrane region" description="Helical" evidence="7">
    <location>
        <begin position="163"/>
        <end position="190"/>
    </location>
</feature>
<comment type="caution">
    <text evidence="9">The sequence shown here is derived from an EMBL/GenBank/DDBJ whole genome shotgun (WGS) entry which is preliminary data.</text>
</comment>
<sequence length="528" mass="60129">MSNQSSNFYYVCVNQMKLSDKKNHSWNGKDLMKWVKDTDIRSISIVFNGNMSESGNFKTLYTLLKRTYPNETTIKNDISTIFAEPSCSNYEKCPSVKKKYAEENNYKSSPRYSIGTSLFPIFFLLPITAIGGNLAVVFNRALDLYRSRSNGSSSAKVRKVHNITILNLALADLVMGVYALIVAISTSVYLNEISIKAKTMVIGSRICESLGLLNFASGQISVTALILITSVRLYSIARPYKLANIKLIIGLIFGSWALWTYLAYIPIQNSDLFKETFVENIRLIYTDSRETVSRAYLKNMTNLVLQTIMQKRNLTEASGDLITEETSWDDLVWLAKKVRLIPKKSTVDYTGYYSQQTSCTFKYLSSYYDKDCIFTMFIIVFNFSSFVYTVVAYAYIICKSSNSATSSKFAQFLVCDKKSLNNGQEPPLPVVEVENLKMQRKIFFIIITDLLCWIPICVISISSIFWTSTMNECAASNFVKQNNRWFNYLVPLLTPINSSINPFLYSTGIWRFLRKTFSSRDRNESSSS</sequence>
<evidence type="ECO:0000313" key="9">
    <source>
        <dbReference type="EMBL" id="CAK8680002.1"/>
    </source>
</evidence>
<name>A0ABP0FNI6_CLALP</name>
<reference evidence="9 10" key="1">
    <citation type="submission" date="2024-02" db="EMBL/GenBank/DDBJ databases">
        <authorList>
            <person name="Daric V."/>
            <person name="Darras S."/>
        </authorList>
    </citation>
    <scope>NUCLEOTIDE SEQUENCE [LARGE SCALE GENOMIC DNA]</scope>
</reference>
<feature type="domain" description="G-protein coupled receptors family 1 profile" evidence="8">
    <location>
        <begin position="132"/>
        <end position="505"/>
    </location>
</feature>
<dbReference type="EMBL" id="CAWYQH010000068">
    <property type="protein sequence ID" value="CAK8680002.1"/>
    <property type="molecule type" value="Genomic_DNA"/>
</dbReference>
<keyword evidence="10" id="KW-1185">Reference proteome</keyword>
<feature type="transmembrane region" description="Helical" evidence="7">
    <location>
        <begin position="442"/>
        <end position="465"/>
    </location>
</feature>
<protein>
    <recommendedName>
        <fullName evidence="8">G-protein coupled receptors family 1 profile domain-containing protein</fullName>
    </recommendedName>
</protein>
<dbReference type="Proteomes" id="UP001642483">
    <property type="component" value="Unassembled WGS sequence"/>
</dbReference>
<keyword evidence="6 7" id="KW-0472">Membrane</keyword>
<evidence type="ECO:0000256" key="5">
    <source>
        <dbReference type="ARBA" id="ARBA00022989"/>
    </source>
</evidence>
<dbReference type="SUPFAM" id="SSF81321">
    <property type="entry name" value="Family A G protein-coupled receptor-like"/>
    <property type="match status" value="2"/>
</dbReference>
<keyword evidence="5 7" id="KW-1133">Transmembrane helix</keyword>
<evidence type="ECO:0000256" key="3">
    <source>
        <dbReference type="ARBA" id="ARBA00022692"/>
    </source>
</evidence>
<feature type="transmembrane region" description="Helical" evidence="7">
    <location>
        <begin position="247"/>
        <end position="267"/>
    </location>
</feature>
<evidence type="ECO:0000256" key="2">
    <source>
        <dbReference type="ARBA" id="ARBA00022614"/>
    </source>
</evidence>